<keyword evidence="2" id="KW-1133">Transmembrane helix</keyword>
<dbReference type="GO" id="GO:0046873">
    <property type="term" value="F:metal ion transmembrane transporter activity"/>
    <property type="evidence" value="ECO:0007669"/>
    <property type="project" value="InterPro"/>
</dbReference>
<keyword evidence="2" id="KW-0472">Membrane</keyword>
<dbReference type="EMBL" id="MU854618">
    <property type="protein sequence ID" value="KAK4032372.1"/>
    <property type="molecule type" value="Genomic_DNA"/>
</dbReference>
<evidence type="ECO:0000313" key="4">
    <source>
        <dbReference type="Proteomes" id="UP001303115"/>
    </source>
</evidence>
<reference evidence="4" key="1">
    <citation type="journal article" date="2023" name="Mol. Phylogenet. Evol.">
        <title>Genome-scale phylogeny and comparative genomics of the fungal order Sordariales.</title>
        <authorList>
            <person name="Hensen N."/>
            <person name="Bonometti L."/>
            <person name="Westerberg I."/>
            <person name="Brannstrom I.O."/>
            <person name="Guillou S."/>
            <person name="Cros-Aarteil S."/>
            <person name="Calhoun S."/>
            <person name="Haridas S."/>
            <person name="Kuo A."/>
            <person name="Mondo S."/>
            <person name="Pangilinan J."/>
            <person name="Riley R."/>
            <person name="LaButti K."/>
            <person name="Andreopoulos B."/>
            <person name="Lipzen A."/>
            <person name="Chen C."/>
            <person name="Yan M."/>
            <person name="Daum C."/>
            <person name="Ng V."/>
            <person name="Clum A."/>
            <person name="Steindorff A."/>
            <person name="Ohm R.A."/>
            <person name="Martin F."/>
            <person name="Silar P."/>
            <person name="Natvig D.O."/>
            <person name="Lalanne C."/>
            <person name="Gautier V."/>
            <person name="Ament-Velasquez S.L."/>
            <person name="Kruys A."/>
            <person name="Hutchinson M.I."/>
            <person name="Powell A.J."/>
            <person name="Barry K."/>
            <person name="Miller A.N."/>
            <person name="Grigoriev I.V."/>
            <person name="Debuchy R."/>
            <person name="Gladieux P."/>
            <person name="Hiltunen Thoren M."/>
            <person name="Johannesson H."/>
        </authorList>
    </citation>
    <scope>NUCLEOTIDE SEQUENCE [LARGE SCALE GENOMIC DNA]</scope>
    <source>
        <strain evidence="4">CBS 284.82</strain>
    </source>
</reference>
<keyword evidence="2" id="KW-0812">Transmembrane</keyword>
<evidence type="ECO:0000256" key="1">
    <source>
        <dbReference type="SAM" id="Coils"/>
    </source>
</evidence>
<keyword evidence="1" id="KW-0175">Coiled coil</keyword>
<gene>
    <name evidence="3" type="ORF">C8A01DRAFT_20545</name>
</gene>
<comment type="caution">
    <text evidence="3">The sequence shown here is derived from an EMBL/GenBank/DDBJ whole genome shotgun (WGS) entry which is preliminary data.</text>
</comment>
<feature type="coiled-coil region" evidence="1">
    <location>
        <begin position="226"/>
        <end position="253"/>
    </location>
</feature>
<proteinExistence type="predicted"/>
<accession>A0AAN6PAC7</accession>
<name>A0AAN6PAC7_9PEZI</name>
<feature type="transmembrane region" description="Helical" evidence="2">
    <location>
        <begin position="271"/>
        <end position="291"/>
    </location>
</feature>
<dbReference type="Pfam" id="PF01544">
    <property type="entry name" value="CorA"/>
    <property type="match status" value="1"/>
</dbReference>
<keyword evidence="4" id="KW-1185">Reference proteome</keyword>
<protein>
    <submittedName>
        <fullName evidence="3">Uncharacterized protein</fullName>
    </submittedName>
</protein>
<dbReference type="Proteomes" id="UP001303115">
    <property type="component" value="Unassembled WGS sequence"/>
</dbReference>
<dbReference type="InterPro" id="IPR002523">
    <property type="entry name" value="MgTranspt_CorA/ZnTranspt_ZntB"/>
</dbReference>
<dbReference type="AlphaFoldDB" id="A0AAN6PAC7"/>
<organism evidence="3 4">
    <name type="scientific">Parachaetomium inaequale</name>
    <dbReference type="NCBI Taxonomy" id="2588326"/>
    <lineage>
        <taxon>Eukaryota</taxon>
        <taxon>Fungi</taxon>
        <taxon>Dikarya</taxon>
        <taxon>Ascomycota</taxon>
        <taxon>Pezizomycotina</taxon>
        <taxon>Sordariomycetes</taxon>
        <taxon>Sordariomycetidae</taxon>
        <taxon>Sordariales</taxon>
        <taxon>Chaetomiaceae</taxon>
        <taxon>Parachaetomium</taxon>
    </lineage>
</organism>
<evidence type="ECO:0000256" key="2">
    <source>
        <dbReference type="SAM" id="Phobius"/>
    </source>
</evidence>
<evidence type="ECO:0000313" key="3">
    <source>
        <dbReference type="EMBL" id="KAK4032372.1"/>
    </source>
</evidence>
<sequence>MRLLSASPFHRPPLPNLERKSGWVRTLAATGRLSVSEGRIAVAVRTTCDLDLPVFSLVSLADNGGQDYRLINAKGLGKLGSADEWREAGIRPAIRSTGISAFAFRIRALWSVWAEGWKETLDCFDKQLEVQVTDILTRRTRLQLMYDDSNLAVSELYFFISQLLRFASVWIRESVDDLHDFVLQLQDQHFSPAEKTHSPHASFLPDSPEAQRAAIEVFRQNWQSVMSHQQKLADDLLDRIAKKQEEVSSLREGIFTATAVSEATKSKQLNHYILVFTVVTIFYLPLSFVAVSQLRTLLYCSPSAPGSR</sequence>
<dbReference type="GO" id="GO:0016020">
    <property type="term" value="C:membrane"/>
    <property type="evidence" value="ECO:0007669"/>
    <property type="project" value="InterPro"/>
</dbReference>